<dbReference type="Pfam" id="PF20700">
    <property type="entry name" value="Mutator"/>
    <property type="match status" value="1"/>
</dbReference>
<dbReference type="PANTHER" id="PTHR31751">
    <property type="entry name" value="SI:CH211-108C17.2-RELATED-RELATED"/>
    <property type="match status" value="1"/>
</dbReference>
<accession>A0A6J8BD23</accession>
<dbReference type="InterPro" id="IPR049012">
    <property type="entry name" value="Mutator_transp_dom"/>
</dbReference>
<dbReference type="Proteomes" id="UP000507470">
    <property type="component" value="Unassembled WGS sequence"/>
</dbReference>
<protein>
    <recommendedName>
        <fullName evidence="1">Mutator-like transposase domain-containing protein</fullName>
    </recommendedName>
</protein>
<gene>
    <name evidence="2" type="ORF">MCOR_17622</name>
</gene>
<dbReference type="OrthoDB" id="5982307at2759"/>
<sequence length="542" mass="63379">MSENEQKICKRTPSFRIELSGNDEKKNIIFDKLTKIRNELTKKSNRPMGNLQVLEALFEKWFDNEDENPGPAMCPSTYIRTKKTDVNQKIFFIAEDSFRRCIQVSEWHARQCSHNLCTNRLIQKGHVVKTNLKCGNQETPHVFSWSSSPYLQTKEYLINSRVNHGIVCSGILPSDYKRFVSGSGIGMLNEERRTSFFNKHQQHIQEEYNECVDTALLEEIASYEDLDSIDIMSDARHGWRKNSKDTSVVAIGEKTHKVLKCEHVTKADDIVSQRHEQVGTVRIYQYMKDKDVRVGVHCHDRNLSINKYIREETETLNQNDTWHCVKAMKTAMKKIPSGPQYSKGKTWSFQLSDKVEPVATHVHWCIRNCNQQKEMLKSSLWNIVDHYKNIHTGCSESSRCRKDTNYEPPRIVISNPVAKKLLVNAILGSNIYKYANDYTLGRDTFYVESFNNVINIYQNKRISFGDLQYNVRNNLAVCHWNENVDREYTSVSHLNDHRRSRSKMGKKNYKKATYKFRDKIWSRYINNIYKRKKQNKGKGNNN</sequence>
<keyword evidence="3" id="KW-1185">Reference proteome</keyword>
<evidence type="ECO:0000313" key="3">
    <source>
        <dbReference type="Proteomes" id="UP000507470"/>
    </source>
</evidence>
<reference evidence="2 3" key="1">
    <citation type="submission" date="2020-06" db="EMBL/GenBank/DDBJ databases">
        <authorList>
            <person name="Li R."/>
            <person name="Bekaert M."/>
        </authorList>
    </citation>
    <scope>NUCLEOTIDE SEQUENCE [LARGE SCALE GENOMIC DNA]</scope>
    <source>
        <strain evidence="3">wild</strain>
    </source>
</reference>
<dbReference type="EMBL" id="CACVKT020003108">
    <property type="protein sequence ID" value="CAC5381752.1"/>
    <property type="molecule type" value="Genomic_DNA"/>
</dbReference>
<feature type="domain" description="Mutator-like transposase" evidence="1">
    <location>
        <begin position="123"/>
        <end position="400"/>
    </location>
</feature>
<evidence type="ECO:0000259" key="1">
    <source>
        <dbReference type="Pfam" id="PF20700"/>
    </source>
</evidence>
<proteinExistence type="predicted"/>
<evidence type="ECO:0000313" key="2">
    <source>
        <dbReference type="EMBL" id="CAC5381752.1"/>
    </source>
</evidence>
<organism evidence="2 3">
    <name type="scientific">Mytilus coruscus</name>
    <name type="common">Sea mussel</name>
    <dbReference type="NCBI Taxonomy" id="42192"/>
    <lineage>
        <taxon>Eukaryota</taxon>
        <taxon>Metazoa</taxon>
        <taxon>Spiralia</taxon>
        <taxon>Lophotrochozoa</taxon>
        <taxon>Mollusca</taxon>
        <taxon>Bivalvia</taxon>
        <taxon>Autobranchia</taxon>
        <taxon>Pteriomorphia</taxon>
        <taxon>Mytilida</taxon>
        <taxon>Mytiloidea</taxon>
        <taxon>Mytilidae</taxon>
        <taxon>Mytilinae</taxon>
        <taxon>Mytilus</taxon>
    </lineage>
</organism>
<dbReference type="AlphaFoldDB" id="A0A6J8BD23"/>
<name>A0A6J8BD23_MYTCO</name>